<protein>
    <recommendedName>
        <fullName evidence="3">Methyltransferase type 12</fullName>
    </recommendedName>
</protein>
<keyword evidence="2" id="KW-1185">Reference proteome</keyword>
<dbReference type="EMBL" id="CP022579">
    <property type="protein sequence ID" value="QEL64411.1"/>
    <property type="molecule type" value="Genomic_DNA"/>
</dbReference>
<dbReference type="Pfam" id="PF13489">
    <property type="entry name" value="Methyltransf_23"/>
    <property type="match status" value="1"/>
</dbReference>
<name>A0A5C1E668_9RHOO</name>
<evidence type="ECO:0008006" key="3">
    <source>
        <dbReference type="Google" id="ProtNLM"/>
    </source>
</evidence>
<reference evidence="1 2" key="1">
    <citation type="submission" date="2017-07" db="EMBL/GenBank/DDBJ databases">
        <title>Complete genome sequence of Oryzomicrobium terrae TPP412.</title>
        <authorList>
            <person name="Chiu L.-W."/>
            <person name="Lo K.-J."/>
            <person name="Tsai Y.-M."/>
            <person name="Lin S.-S."/>
            <person name="Kuo C.-H."/>
            <person name="Liu C.-T."/>
        </authorList>
    </citation>
    <scope>NUCLEOTIDE SEQUENCE [LARGE SCALE GENOMIC DNA]</scope>
    <source>
        <strain evidence="1 2">TPP412</strain>
    </source>
</reference>
<proteinExistence type="predicted"/>
<dbReference type="Gene3D" id="3.40.50.150">
    <property type="entry name" value="Vaccinia Virus protein VP39"/>
    <property type="match status" value="1"/>
</dbReference>
<dbReference type="SUPFAM" id="SSF53335">
    <property type="entry name" value="S-adenosyl-L-methionine-dependent methyltransferases"/>
    <property type="match status" value="1"/>
</dbReference>
<dbReference type="RefSeq" id="WP_149425013.1">
    <property type="nucleotide sequence ID" value="NZ_CP022579.1"/>
</dbReference>
<dbReference type="PANTHER" id="PTHR43861">
    <property type="entry name" value="TRANS-ACONITATE 2-METHYLTRANSFERASE-RELATED"/>
    <property type="match status" value="1"/>
</dbReference>
<organism evidence="1 2">
    <name type="scientific">Oryzomicrobium terrae</name>
    <dbReference type="NCBI Taxonomy" id="1735038"/>
    <lineage>
        <taxon>Bacteria</taxon>
        <taxon>Pseudomonadati</taxon>
        <taxon>Pseudomonadota</taxon>
        <taxon>Betaproteobacteria</taxon>
        <taxon>Rhodocyclales</taxon>
        <taxon>Rhodocyclaceae</taxon>
        <taxon>Oryzomicrobium</taxon>
    </lineage>
</organism>
<sequence length="244" mass="27583">MPHDEQDHLERISNVSLYAAGANAATIKHSFHIAQRYLTGSSLLEMGPAEGVMTELLATTGQSLTLVEGSRLFCDDLRKRFPQAQVVHSLFEDFSPAEQYDNIILGHVLEHVQNPVDILTRAKQWLKPDSGRLFAAVPNARSIHRQAAVIMGLLPQEDALNEMDHHHGHRRVFTPETFRSAFYQAGLNIEVFGGYWMKPVSNRQIEQHWTPEMLEAFMQLGERYPDIAGEIYILASVPAIREND</sequence>
<dbReference type="Proteomes" id="UP000323671">
    <property type="component" value="Chromosome"/>
</dbReference>
<evidence type="ECO:0000313" key="1">
    <source>
        <dbReference type="EMBL" id="QEL64411.1"/>
    </source>
</evidence>
<dbReference type="CDD" id="cd02440">
    <property type="entry name" value="AdoMet_MTases"/>
    <property type="match status" value="1"/>
</dbReference>
<dbReference type="KEGG" id="otr:OTERR_09350"/>
<evidence type="ECO:0000313" key="2">
    <source>
        <dbReference type="Proteomes" id="UP000323671"/>
    </source>
</evidence>
<gene>
    <name evidence="1" type="ORF">OTERR_09350</name>
</gene>
<accession>A0A5C1E668</accession>
<dbReference type="AlphaFoldDB" id="A0A5C1E668"/>
<dbReference type="InterPro" id="IPR029063">
    <property type="entry name" value="SAM-dependent_MTases_sf"/>
</dbReference>